<evidence type="ECO:0000313" key="3">
    <source>
        <dbReference type="Proteomes" id="UP000422569"/>
    </source>
</evidence>
<organism evidence="2 3">
    <name type="scientific">Methylocystis parvus</name>
    <dbReference type="NCBI Taxonomy" id="134"/>
    <lineage>
        <taxon>Bacteria</taxon>
        <taxon>Pseudomonadati</taxon>
        <taxon>Pseudomonadota</taxon>
        <taxon>Alphaproteobacteria</taxon>
        <taxon>Hyphomicrobiales</taxon>
        <taxon>Methylocystaceae</taxon>
        <taxon>Methylocystis</taxon>
    </lineage>
</organism>
<dbReference type="RefSeq" id="WP_016921889.1">
    <property type="nucleotide sequence ID" value="NZ_CP044331.1"/>
</dbReference>
<dbReference type="AlphaFoldDB" id="A0A6B8M094"/>
<dbReference type="InterPro" id="IPR008621">
    <property type="entry name" value="Cbb3-typ_cyt_oxidase_comp"/>
</dbReference>
<evidence type="ECO:0000256" key="1">
    <source>
        <dbReference type="SAM" id="Phobius"/>
    </source>
</evidence>
<dbReference type="Pfam" id="PF05545">
    <property type="entry name" value="FixQ"/>
    <property type="match status" value="1"/>
</dbReference>
<protein>
    <submittedName>
        <fullName evidence="2">Cbb3-type cytochrome c oxidase subunit 3</fullName>
    </submittedName>
</protein>
<keyword evidence="1" id="KW-0812">Transmembrane</keyword>
<proteinExistence type="predicted"/>
<feature type="transmembrane region" description="Helical" evidence="1">
    <location>
        <begin position="20"/>
        <end position="40"/>
    </location>
</feature>
<accession>A0A6B8M094</accession>
<dbReference type="CDD" id="cd01324">
    <property type="entry name" value="cbb3_Oxidase_CcoQ"/>
    <property type="match status" value="1"/>
</dbReference>
<reference evidence="2 3" key="1">
    <citation type="submission" date="2019-09" db="EMBL/GenBank/DDBJ databases">
        <title>Isolation and complete genome sequencing of Methylocystis species.</title>
        <authorList>
            <person name="Rumah B.L."/>
            <person name="Stead C.E."/>
            <person name="Stevens B.C."/>
            <person name="Minton N.P."/>
            <person name="Grosse-Honebrink A."/>
            <person name="Zhang Y."/>
        </authorList>
    </citation>
    <scope>NUCLEOTIDE SEQUENCE [LARGE SCALE GENOMIC DNA]</scope>
    <source>
        <strain evidence="2 3">BRCS2</strain>
    </source>
</reference>
<dbReference type="Proteomes" id="UP000422569">
    <property type="component" value="Chromosome"/>
</dbReference>
<gene>
    <name evidence="2" type="ORF">F7D14_12300</name>
</gene>
<keyword evidence="1" id="KW-1133">Transmembrane helix</keyword>
<dbReference type="EMBL" id="CP044331">
    <property type="protein sequence ID" value="QGM98177.1"/>
    <property type="molecule type" value="Genomic_DNA"/>
</dbReference>
<sequence>MNPRAVEAASVYESWRSFAGFWGLIFFGLIFLGVVAYVFWPSRRKQFEQDAQIPFREDDDDV</sequence>
<dbReference type="KEGG" id="mpar:F7D14_12300"/>
<name>A0A6B8M094_9HYPH</name>
<evidence type="ECO:0000313" key="2">
    <source>
        <dbReference type="EMBL" id="QGM98177.1"/>
    </source>
</evidence>
<keyword evidence="1" id="KW-0472">Membrane</keyword>
<keyword evidence="3" id="KW-1185">Reference proteome</keyword>